<proteinExistence type="inferred from homology"/>
<dbReference type="CDD" id="cd07729">
    <property type="entry name" value="AHL_lactonase_MBL-fold"/>
    <property type="match status" value="1"/>
</dbReference>
<accession>A0ABV0GXP7</accession>
<dbReference type="EMBL" id="JBBMFV010000004">
    <property type="protein sequence ID" value="MEO3943354.1"/>
    <property type="molecule type" value="Genomic_DNA"/>
</dbReference>
<evidence type="ECO:0000256" key="5">
    <source>
        <dbReference type="ARBA" id="ARBA00022833"/>
    </source>
</evidence>
<dbReference type="PANTHER" id="PTHR42978:SF2">
    <property type="entry name" value="102 KBASES UNSTABLE REGION: FROM 1 TO 119443"/>
    <property type="match status" value="1"/>
</dbReference>
<feature type="domain" description="Metallo-beta-lactamase" evidence="6">
    <location>
        <begin position="65"/>
        <end position="273"/>
    </location>
</feature>
<dbReference type="PANTHER" id="PTHR42978">
    <property type="entry name" value="QUORUM-QUENCHING LACTONASE YTNP-RELATED-RELATED"/>
    <property type="match status" value="1"/>
</dbReference>
<gene>
    <name evidence="7" type="ORF">V3C41_19960</name>
</gene>
<evidence type="ECO:0000259" key="6">
    <source>
        <dbReference type="SMART" id="SM00849"/>
    </source>
</evidence>
<comment type="cofactor">
    <cofactor evidence="1">
        <name>Zn(2+)</name>
        <dbReference type="ChEBI" id="CHEBI:29105"/>
    </cofactor>
</comment>
<keyword evidence="8" id="KW-1185">Reference proteome</keyword>
<dbReference type="Pfam" id="PF00753">
    <property type="entry name" value="Lactamase_B"/>
    <property type="match status" value="1"/>
</dbReference>
<dbReference type="SUPFAM" id="SSF56281">
    <property type="entry name" value="Metallo-hydrolase/oxidoreductase"/>
    <property type="match status" value="1"/>
</dbReference>
<comment type="similarity">
    <text evidence="2">Belongs to the metallo-beta-lactamase superfamily.</text>
</comment>
<evidence type="ECO:0000256" key="3">
    <source>
        <dbReference type="ARBA" id="ARBA00022723"/>
    </source>
</evidence>
<dbReference type="SMART" id="SM00849">
    <property type="entry name" value="Lactamase_B"/>
    <property type="match status" value="1"/>
</dbReference>
<keyword evidence="3" id="KW-0479">Metal-binding</keyword>
<dbReference type="InterPro" id="IPR036866">
    <property type="entry name" value="RibonucZ/Hydroxyglut_hydro"/>
</dbReference>
<evidence type="ECO:0000256" key="4">
    <source>
        <dbReference type="ARBA" id="ARBA00022801"/>
    </source>
</evidence>
<organism evidence="7 8">
    <name type="scientific">Paenarthrobacter nicotinovorans</name>
    <name type="common">Arthrobacter nicotinovorans</name>
    <dbReference type="NCBI Taxonomy" id="29320"/>
    <lineage>
        <taxon>Bacteria</taxon>
        <taxon>Bacillati</taxon>
        <taxon>Actinomycetota</taxon>
        <taxon>Actinomycetes</taxon>
        <taxon>Micrococcales</taxon>
        <taxon>Micrococcaceae</taxon>
        <taxon>Paenarthrobacter</taxon>
    </lineage>
</organism>
<dbReference type="InterPro" id="IPR001279">
    <property type="entry name" value="Metallo-B-lactamas"/>
</dbReference>
<keyword evidence="5" id="KW-0862">Zinc</keyword>
<dbReference type="InterPro" id="IPR051013">
    <property type="entry name" value="MBL_superfamily_lactonases"/>
</dbReference>
<dbReference type="RefSeq" id="WP_238324862.1">
    <property type="nucleotide sequence ID" value="NZ_JBBMFV010000004.1"/>
</dbReference>
<evidence type="ECO:0000313" key="8">
    <source>
        <dbReference type="Proteomes" id="UP001448614"/>
    </source>
</evidence>
<keyword evidence="4" id="KW-0378">Hydrolase</keyword>
<name>A0ABV0GXP7_PAENI</name>
<dbReference type="Proteomes" id="UP001448614">
    <property type="component" value="Unassembled WGS sequence"/>
</dbReference>
<evidence type="ECO:0000256" key="1">
    <source>
        <dbReference type="ARBA" id="ARBA00001947"/>
    </source>
</evidence>
<protein>
    <submittedName>
        <fullName evidence="7">N-acyl homoserine lactonase family protein</fullName>
    </submittedName>
</protein>
<evidence type="ECO:0000313" key="7">
    <source>
        <dbReference type="EMBL" id="MEO3943354.1"/>
    </source>
</evidence>
<dbReference type="Gene3D" id="3.60.15.10">
    <property type="entry name" value="Ribonuclease Z/Hydroxyacylglutathione hydrolase-like"/>
    <property type="match status" value="1"/>
</dbReference>
<reference evidence="7 8" key="1">
    <citation type="journal article" date="2024" name="Appl. Microbiol. Biotechnol.">
        <title>Biosynthetic gene clusters with biotechnological applications in novel Antarctic isolates from Actinomycetota.</title>
        <authorList>
            <person name="Bruna P."/>
            <person name="Nunez-Montero K."/>
            <person name="Contreras M.J."/>
            <person name="Leal K."/>
            <person name="Garcia M."/>
            <person name="Abanto M."/>
            <person name="Barrientos L."/>
        </authorList>
    </citation>
    <scope>NUCLEOTIDE SEQUENCE [LARGE SCALE GENOMIC DNA]</scope>
    <source>
        <strain evidence="7 8">Se16.17</strain>
    </source>
</reference>
<evidence type="ECO:0000256" key="2">
    <source>
        <dbReference type="ARBA" id="ARBA00007749"/>
    </source>
</evidence>
<sequence length="290" mass="32005">MINLQSWDTAKVAGNNKEVVVTDMRVHILSTGVMETDLTWLLLKGGRTIRDRHHKEDPVVWGECPTHAVLIEHPEGRILWDTGVPRDWEQRWAPTGFQDFFPVREPVDGPGYLDSSLAQLELTPDDIDILVLSHLHFDHAANASMFSNGKTRIIANSAEIAGARAIEGYSQGAHIVSDYDSLELEGISGDVEIVPGVKALETPGHTWGTMSLQLDLKNEGTKIFTSDAVYLADSWGPPAVGAAIVWDNLRWLESVEKLRGIADRTGAEVIFGHDGDQAQTLRYAPNGFYN</sequence>
<comment type="caution">
    <text evidence="7">The sequence shown here is derived from an EMBL/GenBank/DDBJ whole genome shotgun (WGS) entry which is preliminary data.</text>
</comment>